<evidence type="ECO:0000256" key="1">
    <source>
        <dbReference type="SAM" id="MobiDB-lite"/>
    </source>
</evidence>
<reference evidence="4 5" key="1">
    <citation type="submission" date="2019-08" db="EMBL/GenBank/DDBJ databases">
        <title>Draft genome sequences of two oriental melons (Cucumis melo L. var makuwa).</title>
        <authorList>
            <person name="Kwon S.-Y."/>
        </authorList>
    </citation>
    <scope>NUCLEOTIDE SEQUENCE [LARGE SCALE GENOMIC DNA]</scope>
    <source>
        <strain evidence="5">cv. Chang Bougi</strain>
        <strain evidence="4">cv. SW 3</strain>
        <tissue evidence="2">Leaf</tissue>
    </source>
</reference>
<evidence type="ECO:0000313" key="3">
    <source>
        <dbReference type="EMBL" id="TYJ96284.1"/>
    </source>
</evidence>
<proteinExistence type="predicted"/>
<dbReference type="Proteomes" id="UP000321947">
    <property type="component" value="Unassembled WGS sequence"/>
</dbReference>
<protein>
    <submittedName>
        <fullName evidence="2">Ty3-gypsy retrotransposon protein</fullName>
    </submittedName>
</protein>
<comment type="caution">
    <text evidence="2">The sequence shown here is derived from an EMBL/GenBank/DDBJ whole genome shotgun (WGS) entry which is preliminary data.</text>
</comment>
<gene>
    <name evidence="3" type="ORF">E5676_scaffold78209G00770</name>
    <name evidence="2" type="ORF">E6C27_scaffold30G00310</name>
</gene>
<dbReference type="EMBL" id="SSTE01014747">
    <property type="protein sequence ID" value="KAA0045043.1"/>
    <property type="molecule type" value="Genomic_DNA"/>
</dbReference>
<sequence>MPICPDKGGVFGTLDFSRREGGRPRKTEGQDFISNSNESTGVTGVPWIERLGSKCEAFQKLKKSMVTLPVLALPLGPENKVADAHSRVPEVAHLANLSVPCLIDIEVAKEEIMEDLKLLTIWNHIHEDLATSSKFSTHQDNLLYEDRLVLTELQTNFSHATPLS</sequence>
<feature type="region of interest" description="Disordered" evidence="1">
    <location>
        <begin position="15"/>
        <end position="38"/>
    </location>
</feature>
<feature type="compositionally biased region" description="Basic and acidic residues" evidence="1">
    <location>
        <begin position="16"/>
        <end position="29"/>
    </location>
</feature>
<name>A0A5A7TNF2_CUCMM</name>
<evidence type="ECO:0000313" key="2">
    <source>
        <dbReference type="EMBL" id="KAA0045043.1"/>
    </source>
</evidence>
<accession>A0A5A7TNF2</accession>
<dbReference type="EMBL" id="SSTD01019745">
    <property type="protein sequence ID" value="TYJ96284.1"/>
    <property type="molecule type" value="Genomic_DNA"/>
</dbReference>
<organism evidence="2 4">
    <name type="scientific">Cucumis melo var. makuwa</name>
    <name type="common">Oriental melon</name>
    <dbReference type="NCBI Taxonomy" id="1194695"/>
    <lineage>
        <taxon>Eukaryota</taxon>
        <taxon>Viridiplantae</taxon>
        <taxon>Streptophyta</taxon>
        <taxon>Embryophyta</taxon>
        <taxon>Tracheophyta</taxon>
        <taxon>Spermatophyta</taxon>
        <taxon>Magnoliopsida</taxon>
        <taxon>eudicotyledons</taxon>
        <taxon>Gunneridae</taxon>
        <taxon>Pentapetalae</taxon>
        <taxon>rosids</taxon>
        <taxon>fabids</taxon>
        <taxon>Cucurbitales</taxon>
        <taxon>Cucurbitaceae</taxon>
        <taxon>Benincaseae</taxon>
        <taxon>Cucumis</taxon>
    </lineage>
</organism>
<dbReference type="Proteomes" id="UP000321393">
    <property type="component" value="Unassembled WGS sequence"/>
</dbReference>
<evidence type="ECO:0000313" key="5">
    <source>
        <dbReference type="Proteomes" id="UP000321947"/>
    </source>
</evidence>
<dbReference type="AlphaFoldDB" id="A0A5A7TNF2"/>
<evidence type="ECO:0000313" key="4">
    <source>
        <dbReference type="Proteomes" id="UP000321393"/>
    </source>
</evidence>